<protein>
    <submittedName>
        <fullName evidence="2">Uncharacterized protein</fullName>
    </submittedName>
</protein>
<dbReference type="AlphaFoldDB" id="A0AAD9IUM2"/>
<comment type="caution">
    <text evidence="2">The sequence shown here is derived from an EMBL/GenBank/DDBJ whole genome shotgun (WGS) entry which is preliminary data.</text>
</comment>
<feature type="compositionally biased region" description="Basic and acidic residues" evidence="1">
    <location>
        <begin position="14"/>
        <end position="24"/>
    </location>
</feature>
<evidence type="ECO:0000256" key="1">
    <source>
        <dbReference type="SAM" id="MobiDB-lite"/>
    </source>
</evidence>
<accession>A0AAD9IUM2</accession>
<dbReference type="EMBL" id="JAODUO010005794">
    <property type="protein sequence ID" value="KAK2140390.1"/>
    <property type="molecule type" value="Genomic_DNA"/>
</dbReference>
<name>A0AAD9IUM2_RIDPI</name>
<reference evidence="2" key="1">
    <citation type="journal article" date="2023" name="Mol. Biol. Evol.">
        <title>Third-Generation Sequencing Reveals the Adaptive Role of the Epigenome in Three Deep-Sea Polychaetes.</title>
        <authorList>
            <person name="Perez M."/>
            <person name="Aroh O."/>
            <person name="Sun Y."/>
            <person name="Lan Y."/>
            <person name="Juniper S.K."/>
            <person name="Young C.R."/>
            <person name="Angers B."/>
            <person name="Qian P.Y."/>
        </authorList>
    </citation>
    <scope>NUCLEOTIDE SEQUENCE</scope>
    <source>
        <strain evidence="2">R07B-5</strain>
    </source>
</reference>
<evidence type="ECO:0000313" key="2">
    <source>
        <dbReference type="EMBL" id="KAK2140390.1"/>
    </source>
</evidence>
<dbReference type="Proteomes" id="UP001209878">
    <property type="component" value="Unassembled WGS sequence"/>
</dbReference>
<evidence type="ECO:0000313" key="3">
    <source>
        <dbReference type="Proteomes" id="UP001209878"/>
    </source>
</evidence>
<gene>
    <name evidence="2" type="ORF">NP493_5812g00000</name>
</gene>
<sequence>SLPPSPADSGVSVSDHETNEDTKYRVTPVSSAGAYTATSVVTPTFCQMSVAMSNHHTRPVGHFSHDAHIAMRPGLTTGNPTDLTGYPNHPPFHHQPPHLLGDSVPMCQLPVTVAEAANGADMHHIDGLPMHIQHYQQHSPPSGADTDTYSCSQSGMSDSESLPSRTPKSGKGRKPKNPNGLSMALNQLACLPASFQLEQFKVVEDRAPLLGMDRPFGFFGFRPRKTRT</sequence>
<feature type="non-terminal residue" evidence="2">
    <location>
        <position position="1"/>
    </location>
</feature>
<feature type="compositionally biased region" description="Polar residues" evidence="1">
    <location>
        <begin position="134"/>
        <end position="167"/>
    </location>
</feature>
<feature type="region of interest" description="Disordered" evidence="1">
    <location>
        <begin position="1"/>
        <end position="25"/>
    </location>
</feature>
<organism evidence="2 3">
    <name type="scientific">Ridgeia piscesae</name>
    <name type="common">Tubeworm</name>
    <dbReference type="NCBI Taxonomy" id="27915"/>
    <lineage>
        <taxon>Eukaryota</taxon>
        <taxon>Metazoa</taxon>
        <taxon>Spiralia</taxon>
        <taxon>Lophotrochozoa</taxon>
        <taxon>Annelida</taxon>
        <taxon>Polychaeta</taxon>
        <taxon>Sedentaria</taxon>
        <taxon>Canalipalpata</taxon>
        <taxon>Sabellida</taxon>
        <taxon>Siboglinidae</taxon>
        <taxon>Ridgeia</taxon>
    </lineage>
</organism>
<proteinExistence type="predicted"/>
<keyword evidence="3" id="KW-1185">Reference proteome</keyword>
<feature type="region of interest" description="Disordered" evidence="1">
    <location>
        <begin position="134"/>
        <end position="181"/>
    </location>
</feature>